<reference evidence="8 9" key="1">
    <citation type="submission" date="2019-07" db="EMBL/GenBank/DDBJ databases">
        <title>Draft genome assembly of a fouling barnacle, Amphibalanus amphitrite (Darwin, 1854): The first reference genome for Thecostraca.</title>
        <authorList>
            <person name="Kim W."/>
        </authorList>
    </citation>
    <scope>NUCLEOTIDE SEQUENCE [LARGE SCALE GENOMIC DNA]</scope>
    <source>
        <strain evidence="8">SNU_AA5</strain>
        <tissue evidence="8">Soma without cirri and trophi</tissue>
    </source>
</reference>
<dbReference type="InterPro" id="IPR029058">
    <property type="entry name" value="AB_hydrolase_fold"/>
</dbReference>
<evidence type="ECO:0000313" key="9">
    <source>
        <dbReference type="Proteomes" id="UP000440578"/>
    </source>
</evidence>
<dbReference type="OrthoDB" id="19653at2759"/>
<gene>
    <name evidence="8" type="primary">ESTF_2</name>
    <name evidence="8" type="ORF">FJT64_019468</name>
</gene>
<dbReference type="InterPro" id="IPR019826">
    <property type="entry name" value="Carboxylesterase_B_AS"/>
</dbReference>
<evidence type="ECO:0000256" key="6">
    <source>
        <dbReference type="SAM" id="MobiDB-lite"/>
    </source>
</evidence>
<feature type="region of interest" description="Disordered" evidence="6">
    <location>
        <begin position="13"/>
        <end position="40"/>
    </location>
</feature>
<organism evidence="8 9">
    <name type="scientific">Amphibalanus amphitrite</name>
    <name type="common">Striped barnacle</name>
    <name type="synonym">Balanus amphitrite</name>
    <dbReference type="NCBI Taxonomy" id="1232801"/>
    <lineage>
        <taxon>Eukaryota</taxon>
        <taxon>Metazoa</taxon>
        <taxon>Ecdysozoa</taxon>
        <taxon>Arthropoda</taxon>
        <taxon>Crustacea</taxon>
        <taxon>Multicrustacea</taxon>
        <taxon>Cirripedia</taxon>
        <taxon>Thoracica</taxon>
        <taxon>Thoracicalcarea</taxon>
        <taxon>Balanomorpha</taxon>
        <taxon>Balanoidea</taxon>
        <taxon>Balanidae</taxon>
        <taxon>Amphibalaninae</taxon>
        <taxon>Amphibalanus</taxon>
    </lineage>
</organism>
<keyword evidence="9" id="KW-1185">Reference proteome</keyword>
<dbReference type="InterPro" id="IPR002018">
    <property type="entry name" value="CarbesteraseB"/>
</dbReference>
<feature type="region of interest" description="Disordered" evidence="6">
    <location>
        <begin position="52"/>
        <end position="88"/>
    </location>
</feature>
<dbReference type="Pfam" id="PF00135">
    <property type="entry name" value="COesterase"/>
    <property type="match status" value="1"/>
</dbReference>
<comment type="similarity">
    <text evidence="1 5">Belongs to the type-B carboxylesterase/lipase family.</text>
</comment>
<sequence length="645" mass="69895">MLTQLLSDYSDALSRATVSSPAGPPASPVRRAGRASAPVYRARPVRRQGCVSTGAADGARGSAGASWERRHRGPGCGQVRDGHWTDGDRTQGTVMGRVTARLAALCAMVVCAVGTASGAAPQVTTHSGELSGATLKSFLGKPFSSFRGIPYAEPPLGEMRFRAPQPHRGWSGVRKAKMHGNKCLQFSLFSPGLLEGAEDCLFLNVYTPRLPGDGPDTPLPVMVWIHGGGFVTGSGDFEVHGPDYIMDEEVVLVTLNYRLGPLGFLTTGDAAAPGNYGLLDQVLALEWVQANIAAFGGDPDQVTIFGESAGGASIGLHVLSPRSRGLFARAISQSGAAFSAFAASGEPQGQNARKHAELLQCPTGDSRELVGCVRQKSAKEIFNTMGTLLKEDNVAVLPILYKPRVDRESRLPFLPNDPYSALESGDFNAVPWMMGSEPGRGRLLLVGGVTAEPAAMAERVHRFYFDGADCGEENLPLLGDLLGDRFFSSSVISEADLAAAHTPVYMYLLDYTGAGRQRVLQVLARVSGKPSSYRDLGVPHAEDLLYLFRQAFGPPVAPDSEEHKMIRFMVSIWTSFARQGHPASEVLPMPKWPLYTKNQREHMRLNDAPSVGRNLFSERVQFWKQLDIRENWRMPLLNSQYRDEL</sequence>
<dbReference type="SUPFAM" id="SSF53474">
    <property type="entry name" value="alpha/beta-Hydrolases"/>
    <property type="match status" value="1"/>
</dbReference>
<protein>
    <recommendedName>
        <fullName evidence="5">Carboxylic ester hydrolase</fullName>
        <ecNumber evidence="5">3.1.1.-</ecNumber>
    </recommendedName>
</protein>
<evidence type="ECO:0000256" key="1">
    <source>
        <dbReference type="ARBA" id="ARBA00005964"/>
    </source>
</evidence>
<dbReference type="AlphaFoldDB" id="A0A6A4X4W4"/>
<accession>A0A6A4X4W4</accession>
<comment type="caution">
    <text evidence="8">The sequence shown here is derived from an EMBL/GenBank/DDBJ whole genome shotgun (WGS) entry which is preliminary data.</text>
</comment>
<dbReference type="EMBL" id="VIIS01000404">
    <property type="protein sequence ID" value="KAF0309431.1"/>
    <property type="molecule type" value="Genomic_DNA"/>
</dbReference>
<dbReference type="Gene3D" id="3.40.50.1820">
    <property type="entry name" value="alpha/beta hydrolase"/>
    <property type="match status" value="1"/>
</dbReference>
<dbReference type="PROSITE" id="PS00941">
    <property type="entry name" value="CARBOXYLESTERASE_B_2"/>
    <property type="match status" value="1"/>
</dbReference>
<feature type="compositionally biased region" description="Low complexity" evidence="6">
    <location>
        <begin position="52"/>
        <end position="66"/>
    </location>
</feature>
<evidence type="ECO:0000256" key="2">
    <source>
        <dbReference type="ARBA" id="ARBA00022487"/>
    </source>
</evidence>
<dbReference type="InterPro" id="IPR019819">
    <property type="entry name" value="Carboxylesterase_B_CS"/>
</dbReference>
<proteinExistence type="inferred from homology"/>
<evidence type="ECO:0000256" key="5">
    <source>
        <dbReference type="RuleBase" id="RU361235"/>
    </source>
</evidence>
<dbReference type="PROSITE" id="PS00122">
    <property type="entry name" value="CARBOXYLESTERASE_B_1"/>
    <property type="match status" value="1"/>
</dbReference>
<keyword evidence="4" id="KW-0325">Glycoprotein</keyword>
<feature type="compositionally biased region" description="Low complexity" evidence="6">
    <location>
        <begin position="28"/>
        <end position="39"/>
    </location>
</feature>
<dbReference type="PANTHER" id="PTHR43142:SF1">
    <property type="entry name" value="CARBOXYLIC ESTER HYDROLASE"/>
    <property type="match status" value="1"/>
</dbReference>
<feature type="domain" description="Carboxylesterase type B" evidence="7">
    <location>
        <begin position="120"/>
        <end position="623"/>
    </location>
</feature>
<evidence type="ECO:0000313" key="8">
    <source>
        <dbReference type="EMBL" id="KAF0309431.1"/>
    </source>
</evidence>
<evidence type="ECO:0000256" key="4">
    <source>
        <dbReference type="ARBA" id="ARBA00023180"/>
    </source>
</evidence>
<evidence type="ECO:0000256" key="3">
    <source>
        <dbReference type="ARBA" id="ARBA00022801"/>
    </source>
</evidence>
<evidence type="ECO:0000259" key="7">
    <source>
        <dbReference type="Pfam" id="PF00135"/>
    </source>
</evidence>
<dbReference type="EC" id="3.1.1.-" evidence="5"/>
<name>A0A6A4X4W4_AMPAM</name>
<dbReference type="PANTHER" id="PTHR43142">
    <property type="entry name" value="CARBOXYLIC ESTER HYDROLASE"/>
    <property type="match status" value="1"/>
</dbReference>
<keyword evidence="3 5" id="KW-0378">Hydrolase</keyword>
<dbReference type="Proteomes" id="UP000440578">
    <property type="component" value="Unassembled WGS sequence"/>
</dbReference>
<keyword evidence="2" id="KW-0719">Serine esterase</keyword>
<dbReference type="GO" id="GO:0052689">
    <property type="term" value="F:carboxylic ester hydrolase activity"/>
    <property type="evidence" value="ECO:0007669"/>
    <property type="project" value="UniProtKB-KW"/>
</dbReference>